<evidence type="ECO:0000313" key="1">
    <source>
        <dbReference type="EMBL" id="MFC3909926.1"/>
    </source>
</evidence>
<dbReference type="RefSeq" id="WP_382344592.1">
    <property type="nucleotide sequence ID" value="NZ_JBHSAB010000031.1"/>
</dbReference>
<dbReference type="Pfam" id="PF13432">
    <property type="entry name" value="TPR_16"/>
    <property type="match status" value="2"/>
</dbReference>
<gene>
    <name evidence="1" type="ORF">ACFORL_12685</name>
</gene>
<dbReference type="Proteomes" id="UP001595758">
    <property type="component" value="Unassembled WGS sequence"/>
</dbReference>
<dbReference type="InterPro" id="IPR011990">
    <property type="entry name" value="TPR-like_helical_dom_sf"/>
</dbReference>
<accession>A0ABV8CIF7</accession>
<dbReference type="Gene3D" id="1.25.40.10">
    <property type="entry name" value="Tetratricopeptide repeat domain"/>
    <property type="match status" value="2"/>
</dbReference>
<keyword evidence="2" id="KW-1185">Reference proteome</keyword>
<proteinExistence type="predicted"/>
<protein>
    <submittedName>
        <fullName evidence="1">Tetratricopeptide repeat protein</fullName>
    </submittedName>
</protein>
<evidence type="ECO:0000313" key="2">
    <source>
        <dbReference type="Proteomes" id="UP001595758"/>
    </source>
</evidence>
<comment type="caution">
    <text evidence="1">The sequence shown here is derived from an EMBL/GenBank/DDBJ whole genome shotgun (WGS) entry which is preliminary data.</text>
</comment>
<dbReference type="SUPFAM" id="SSF48452">
    <property type="entry name" value="TPR-like"/>
    <property type="match status" value="1"/>
</dbReference>
<dbReference type="EMBL" id="JBHSAB010000031">
    <property type="protein sequence ID" value="MFC3909926.1"/>
    <property type="molecule type" value="Genomic_DNA"/>
</dbReference>
<name>A0ABV8CIF7_9GAMM</name>
<organism evidence="1 2">
    <name type="scientific">Legionella dresdenensis</name>
    <dbReference type="NCBI Taxonomy" id="450200"/>
    <lineage>
        <taxon>Bacteria</taxon>
        <taxon>Pseudomonadati</taxon>
        <taxon>Pseudomonadota</taxon>
        <taxon>Gammaproteobacteria</taxon>
        <taxon>Legionellales</taxon>
        <taxon>Legionellaceae</taxon>
        <taxon>Legionella</taxon>
    </lineage>
</organism>
<reference evidence="2" key="1">
    <citation type="journal article" date="2019" name="Int. J. Syst. Evol. Microbiol.">
        <title>The Global Catalogue of Microorganisms (GCM) 10K type strain sequencing project: providing services to taxonomists for standard genome sequencing and annotation.</title>
        <authorList>
            <consortium name="The Broad Institute Genomics Platform"/>
            <consortium name="The Broad Institute Genome Sequencing Center for Infectious Disease"/>
            <person name="Wu L."/>
            <person name="Ma J."/>
        </authorList>
    </citation>
    <scope>NUCLEOTIDE SEQUENCE [LARGE SCALE GENOMIC DNA]</scope>
    <source>
        <strain evidence="2">CCUG 59858</strain>
    </source>
</reference>
<sequence>MARDMFFTKKKILITIFTLFGLSGLVSLAYHQARSLKRDPVVLMDRYYLLKKTHPQAAVNALEILLQQYPEHPEALRALAQEYLSVRDEVRAITLLEKLHHQFPEDKTYSAQLAKLYYQKGNWDKTRSLLPALTPEEIRFFHDQMASALPDYRNQAAITAVIPPEQVVINNLWNDYFRLKQTDPEQAQKILLQLEEKLAHNAAVFEEAGYFALQQGEATDAINAFLRAYKEMPADHLALQLGYLYMNQKEYAKAAEFFLLASQSTDAKIRRSAMNGYDYAKRSVAFEQPAPLQPKSKEMVMFDQYYELKKYDKRAAYQLLKQIIVQYPANLTALKEGGYLAIELKLPNDAINYFSQAYALSYEPDIAMQLGYLYNQVENNYMAYQYFKLAGKSTDTELALKAENAMTNLAGMQTKVFPKPYFSELFFTPFSQTRFGLTVRPLIARLGIEHEDTLQTKTYLLFRQTDDNKTDVLGQLPQIYEDNVRIMGAGVQITPVKAIPMVAFVETGAAYDLVYRNRNRWRGDLRGGLMYYQDLGARPAYFGRPTLSAKYYGFLYGDATYFSRYDNNVIGTLKTHQGIRLLQYHSSMLNLYMSGRVLQDTNRDFFNNIAEIGPGIGFIPSNRFFLEFRYEYIRGVYLPAGGSVNPYSKYYNNGILQMLFYVKM</sequence>